<proteinExistence type="predicted"/>
<sequence>MDTTERTEPAVGTEEARTAWAAAAREILVTTAGTYRDLITFKQIAAAVQENTGITTTQLSNHWLGDVLSRVAVECDQRGEPLLTSLCVDATGSVGANYSATVARIRGTAPDDGDMQAAEERLACHRFFGADVPEGGGTRALSTQEKTRRDRAKKAAPYDGKTCAKCNMELPANGACDYCD</sequence>
<organism evidence="1">
    <name type="scientific">metagenome</name>
    <dbReference type="NCBI Taxonomy" id="256318"/>
    <lineage>
        <taxon>unclassified sequences</taxon>
        <taxon>metagenomes</taxon>
    </lineage>
</organism>
<accession>A0A2P2CAI6</accession>
<evidence type="ECO:0000313" key="1">
    <source>
        <dbReference type="EMBL" id="CUR58990.1"/>
    </source>
</evidence>
<dbReference type="AlphaFoldDB" id="A0A2P2CAI6"/>
<name>A0A2P2CAI6_9ZZZZ</name>
<protein>
    <submittedName>
        <fullName evidence="1">Uncharacterized protein</fullName>
    </submittedName>
</protein>
<gene>
    <name evidence="1" type="ORF">NOCA2550038</name>
</gene>
<reference evidence="1" key="1">
    <citation type="submission" date="2015-08" db="EMBL/GenBank/DDBJ databases">
        <authorList>
            <person name="Babu N.S."/>
            <person name="Beckwith C.J."/>
            <person name="Beseler K.G."/>
            <person name="Brison A."/>
            <person name="Carone J.V."/>
            <person name="Caskin T.P."/>
            <person name="Diamond M."/>
            <person name="Durham M.E."/>
            <person name="Foxe J.M."/>
            <person name="Go M."/>
            <person name="Henderson B.A."/>
            <person name="Jones I.B."/>
            <person name="McGettigan J.A."/>
            <person name="Micheletti S.J."/>
            <person name="Nasrallah M.E."/>
            <person name="Ortiz D."/>
            <person name="Piller C.R."/>
            <person name="Privatt S.R."/>
            <person name="Schneider S.L."/>
            <person name="Sharp S."/>
            <person name="Smith T.C."/>
            <person name="Stanton J.D."/>
            <person name="Ullery H.E."/>
            <person name="Wilson R.J."/>
            <person name="Serrano M.G."/>
            <person name="Buck G."/>
            <person name="Lee V."/>
            <person name="Wang Y."/>
            <person name="Carvalho R."/>
            <person name="Voegtly L."/>
            <person name="Shi R."/>
            <person name="Duckworth R."/>
            <person name="Johnson A."/>
            <person name="Loviza R."/>
            <person name="Walstead R."/>
            <person name="Shah Z."/>
            <person name="Kiflezghi M."/>
            <person name="Wade K."/>
            <person name="Ball S.L."/>
            <person name="Bradley K.W."/>
            <person name="Asai D.J."/>
            <person name="Bowman C.A."/>
            <person name="Russell D.A."/>
            <person name="Pope W.H."/>
            <person name="Jacobs-Sera D."/>
            <person name="Hendrix R.W."/>
            <person name="Hatfull G.F."/>
        </authorList>
    </citation>
    <scope>NUCLEOTIDE SEQUENCE</scope>
</reference>
<dbReference type="EMBL" id="CZKA01000051">
    <property type="protein sequence ID" value="CUR58990.1"/>
    <property type="molecule type" value="Genomic_DNA"/>
</dbReference>